<evidence type="ECO:0000313" key="2">
    <source>
        <dbReference type="Proteomes" id="UP001596058"/>
    </source>
</evidence>
<comment type="caution">
    <text evidence="1">The sequence shown here is derived from an EMBL/GenBank/DDBJ whole genome shotgun (WGS) entry which is preliminary data.</text>
</comment>
<dbReference type="Proteomes" id="UP001596058">
    <property type="component" value="Unassembled WGS sequence"/>
</dbReference>
<accession>A0ABW1CXT0</accession>
<protein>
    <submittedName>
        <fullName evidence="1">Uncharacterized protein</fullName>
    </submittedName>
</protein>
<keyword evidence="2" id="KW-1185">Reference proteome</keyword>
<dbReference type="EMBL" id="JBHSPA010000052">
    <property type="protein sequence ID" value="MFC5830062.1"/>
    <property type="molecule type" value="Genomic_DNA"/>
</dbReference>
<reference evidence="2" key="1">
    <citation type="journal article" date="2019" name="Int. J. Syst. Evol. Microbiol.">
        <title>The Global Catalogue of Microorganisms (GCM) 10K type strain sequencing project: providing services to taxonomists for standard genome sequencing and annotation.</title>
        <authorList>
            <consortium name="The Broad Institute Genomics Platform"/>
            <consortium name="The Broad Institute Genome Sequencing Center for Infectious Disease"/>
            <person name="Wu L."/>
            <person name="Ma J."/>
        </authorList>
    </citation>
    <scope>NUCLEOTIDE SEQUENCE [LARGE SCALE GENOMIC DNA]</scope>
    <source>
        <strain evidence="2">CCUG 53903</strain>
    </source>
</reference>
<dbReference type="RefSeq" id="WP_379519555.1">
    <property type="nucleotide sequence ID" value="NZ_JBHSPA010000052.1"/>
</dbReference>
<organism evidence="1 2">
    <name type="scientific">Nonomuraea insulae</name>
    <dbReference type="NCBI Taxonomy" id="1616787"/>
    <lineage>
        <taxon>Bacteria</taxon>
        <taxon>Bacillati</taxon>
        <taxon>Actinomycetota</taxon>
        <taxon>Actinomycetes</taxon>
        <taxon>Streptosporangiales</taxon>
        <taxon>Streptosporangiaceae</taxon>
        <taxon>Nonomuraea</taxon>
    </lineage>
</organism>
<sequence>MVSTQRMFEPDLYAMDVEESTFAQVEGTSLEHAVIADSDDYAVRDKDRPAVEIRRAGDDFRSLGAVISQRRPGGRVQPSDKVDLHDIDVDEDRFELVKGTGLEFATIGDGDDYAVRDVEHPGDIRRPGDDWRKLGTIL</sequence>
<name>A0ABW1CXT0_9ACTN</name>
<evidence type="ECO:0000313" key="1">
    <source>
        <dbReference type="EMBL" id="MFC5830062.1"/>
    </source>
</evidence>
<proteinExistence type="predicted"/>
<gene>
    <name evidence="1" type="ORF">ACFPZ3_39920</name>
</gene>